<gene>
    <name evidence="1" type="ORF">SPARVUS_LOCUS16390278</name>
</gene>
<comment type="caution">
    <text evidence="1">The sequence shown here is derived from an EMBL/GenBank/DDBJ whole genome shotgun (WGS) entry which is preliminary data.</text>
</comment>
<evidence type="ECO:0000313" key="1">
    <source>
        <dbReference type="EMBL" id="CAI9623011.1"/>
    </source>
</evidence>
<organism evidence="1 2">
    <name type="scientific">Staurois parvus</name>
    <dbReference type="NCBI Taxonomy" id="386267"/>
    <lineage>
        <taxon>Eukaryota</taxon>
        <taxon>Metazoa</taxon>
        <taxon>Chordata</taxon>
        <taxon>Craniata</taxon>
        <taxon>Vertebrata</taxon>
        <taxon>Euteleostomi</taxon>
        <taxon>Amphibia</taxon>
        <taxon>Batrachia</taxon>
        <taxon>Anura</taxon>
        <taxon>Neobatrachia</taxon>
        <taxon>Ranoidea</taxon>
        <taxon>Ranidae</taxon>
        <taxon>Staurois</taxon>
    </lineage>
</organism>
<dbReference type="EMBL" id="CATNWA010021517">
    <property type="protein sequence ID" value="CAI9623011.1"/>
    <property type="molecule type" value="Genomic_DNA"/>
</dbReference>
<name>A0ABN9HSQ1_9NEOB</name>
<reference evidence="1" key="1">
    <citation type="submission" date="2023-05" db="EMBL/GenBank/DDBJ databases">
        <authorList>
            <person name="Stuckert A."/>
        </authorList>
    </citation>
    <scope>NUCLEOTIDE SEQUENCE</scope>
</reference>
<accession>A0ABN9HSQ1</accession>
<sequence length="109" mass="11269">PEALIPVAVPPPASKRRCPLFVLFLKAGCPVLCPRMRLSVSSASTCGAVLSVTSVGEFGAREGEKMAGSVKHNLAGEPGGEAQPVCVRTSGAKSWLVVGVFLRRNGPPT</sequence>
<proteinExistence type="predicted"/>
<evidence type="ECO:0000313" key="2">
    <source>
        <dbReference type="Proteomes" id="UP001162483"/>
    </source>
</evidence>
<dbReference type="Proteomes" id="UP001162483">
    <property type="component" value="Unassembled WGS sequence"/>
</dbReference>
<keyword evidence="2" id="KW-1185">Reference proteome</keyword>
<protein>
    <submittedName>
        <fullName evidence="1">Uncharacterized protein</fullName>
    </submittedName>
</protein>
<feature type="non-terminal residue" evidence="1">
    <location>
        <position position="1"/>
    </location>
</feature>